<keyword evidence="7" id="KW-1185">Reference proteome</keyword>
<evidence type="ECO:0000313" key="7">
    <source>
        <dbReference type="Proteomes" id="UP000002484"/>
    </source>
</evidence>
<dbReference type="InterPro" id="IPR022790">
    <property type="entry name" value="GH26_dom"/>
</dbReference>
<dbReference type="Gene3D" id="3.20.20.80">
    <property type="entry name" value="Glycosidases"/>
    <property type="match status" value="1"/>
</dbReference>
<dbReference type="GO" id="GO:0004553">
    <property type="term" value="F:hydrolase activity, hydrolyzing O-glycosyl compounds"/>
    <property type="evidence" value="ECO:0007669"/>
    <property type="project" value="InterPro"/>
</dbReference>
<feature type="compositionally biased region" description="Low complexity" evidence="4">
    <location>
        <begin position="31"/>
        <end position="62"/>
    </location>
</feature>
<dbReference type="InterPro" id="IPR017853">
    <property type="entry name" value="GH"/>
</dbReference>
<dbReference type="PROSITE" id="PS51764">
    <property type="entry name" value="GH26"/>
    <property type="match status" value="1"/>
</dbReference>
<comment type="similarity">
    <text evidence="3">Belongs to the glycosyl hydrolase 26 family.</text>
</comment>
<gene>
    <name evidence="6" type="ordered locus">FraEuI1c_5844</name>
</gene>
<evidence type="ECO:0000256" key="3">
    <source>
        <dbReference type="PROSITE-ProRule" id="PRU01100"/>
    </source>
</evidence>
<evidence type="ECO:0000256" key="4">
    <source>
        <dbReference type="SAM" id="MobiDB-lite"/>
    </source>
</evidence>
<feature type="region of interest" description="Disordered" evidence="4">
    <location>
        <begin position="31"/>
        <end position="65"/>
    </location>
</feature>
<dbReference type="EMBL" id="CP002299">
    <property type="protein sequence ID" value="ADP83828.1"/>
    <property type="molecule type" value="Genomic_DNA"/>
</dbReference>
<reference evidence="6 7" key="1">
    <citation type="submission" date="2010-10" db="EMBL/GenBank/DDBJ databases">
        <title>Complete sequence of Frankia sp. EuI1c.</title>
        <authorList>
            <consortium name="US DOE Joint Genome Institute"/>
            <person name="Lucas S."/>
            <person name="Copeland A."/>
            <person name="Lapidus A."/>
            <person name="Cheng J.-F."/>
            <person name="Bruce D."/>
            <person name="Goodwin L."/>
            <person name="Pitluck S."/>
            <person name="Chertkov O."/>
            <person name="Detter J.C."/>
            <person name="Han C."/>
            <person name="Tapia R."/>
            <person name="Land M."/>
            <person name="Hauser L."/>
            <person name="Jeffries C."/>
            <person name="Kyrpides N."/>
            <person name="Ivanova N."/>
            <person name="Mikhailova N."/>
            <person name="Beauchemin N."/>
            <person name="Sen A."/>
            <person name="Sur S.A."/>
            <person name="Gtari M."/>
            <person name="Wall L."/>
            <person name="Tisa L."/>
            <person name="Woyke T."/>
        </authorList>
    </citation>
    <scope>NUCLEOTIDE SEQUENCE [LARGE SCALE GENOMIC DNA]</scope>
    <source>
        <strain evidence="7">DSM 45817 / CECT 9037 / EuI1c</strain>
    </source>
</reference>
<feature type="domain" description="GH26" evidence="5">
    <location>
        <begin position="50"/>
        <end position="356"/>
    </location>
</feature>
<proteinExistence type="inferred from homology"/>
<feature type="active site" description="Proton donor" evidence="3">
    <location>
        <position position="176"/>
    </location>
</feature>
<evidence type="ECO:0000256" key="2">
    <source>
        <dbReference type="ARBA" id="ARBA00023295"/>
    </source>
</evidence>
<keyword evidence="2 3" id="KW-0326">Glycosidase</keyword>
<name>E3IX56_PSEI1</name>
<dbReference type="eggNOG" id="COG4124">
    <property type="taxonomic scope" value="Bacteria"/>
</dbReference>
<evidence type="ECO:0000259" key="5">
    <source>
        <dbReference type="PROSITE" id="PS51764"/>
    </source>
</evidence>
<dbReference type="HOGENOM" id="CLU_033703_0_0_11"/>
<evidence type="ECO:0000256" key="1">
    <source>
        <dbReference type="ARBA" id="ARBA00022801"/>
    </source>
</evidence>
<dbReference type="AlphaFoldDB" id="E3IX56"/>
<feature type="active site" description="Nucleophile" evidence="3">
    <location>
        <position position="282"/>
    </location>
</feature>
<dbReference type="SUPFAM" id="SSF51445">
    <property type="entry name" value="(Trans)glycosidases"/>
    <property type="match status" value="1"/>
</dbReference>
<dbReference type="Pfam" id="PF02156">
    <property type="entry name" value="Glyco_hydro_26"/>
    <property type="match status" value="1"/>
</dbReference>
<accession>E3IX56</accession>
<evidence type="ECO:0000313" key="6">
    <source>
        <dbReference type="EMBL" id="ADP83828.1"/>
    </source>
</evidence>
<protein>
    <recommendedName>
        <fullName evidence="5">GH26 domain-containing protein</fullName>
    </recommendedName>
</protein>
<sequence length="356" mass="37554">MLTPHGGSSVVVAPSLGNGLSRALALATTAAPTSPAAATPTTTPTPTPGATTAKPPAALAAAPGGGRVPGGLSGITAGSLSQVQAWERFRGTPVNVVQTFADLSSWDTMVHPWIGSGPEKFSTFNGRWVISESFYPDGGGDMGTCANGGYAAKWNQFGSWLTAQGRSDTIVRLAWEANGDWEPWSVSKTDTSTWIRCFQQVVTAIRATDPKVRIDWTLNSHSGGLDAYPGNGYVDIVGIDTYDHWPPSLTQATFDQQCHEATGLCSVIAFARAHGKQFSVPEWGLVGTQDTGAGRAGQAGGDNPVYIRAMYNVLRANSDDLAYEAYFSDSSPDNVHSSLVNPDENPNSAALYAQLW</sequence>
<dbReference type="STRING" id="298654.FraEuI1c_5844"/>
<keyword evidence="1 3" id="KW-0378">Hydrolase</keyword>
<organism evidence="6 7">
    <name type="scientific">Pseudofrankia inefficax (strain DSM 45817 / CECT 9037 / DDB 130130 / EuI1c)</name>
    <name type="common">Frankia inefficax</name>
    <dbReference type="NCBI Taxonomy" id="298654"/>
    <lineage>
        <taxon>Bacteria</taxon>
        <taxon>Bacillati</taxon>
        <taxon>Actinomycetota</taxon>
        <taxon>Actinomycetes</taxon>
        <taxon>Frankiales</taxon>
        <taxon>Frankiaceae</taxon>
        <taxon>Pseudofrankia</taxon>
    </lineage>
</organism>
<dbReference type="KEGG" id="fri:FraEuI1c_5844"/>
<dbReference type="InParanoid" id="E3IX56"/>
<dbReference type="Proteomes" id="UP000002484">
    <property type="component" value="Chromosome"/>
</dbReference>